<keyword evidence="3" id="KW-1185">Reference proteome</keyword>
<evidence type="ECO:0000313" key="3">
    <source>
        <dbReference type="Proteomes" id="UP001286313"/>
    </source>
</evidence>
<dbReference type="AlphaFoldDB" id="A0AAE1F1R4"/>
<evidence type="ECO:0000313" key="2">
    <source>
        <dbReference type="EMBL" id="KAK3865307.1"/>
    </source>
</evidence>
<keyword evidence="1" id="KW-0732">Signal</keyword>
<reference evidence="2" key="1">
    <citation type="submission" date="2023-10" db="EMBL/GenBank/DDBJ databases">
        <title>Genome assemblies of two species of porcelain crab, Petrolisthes cinctipes and Petrolisthes manimaculis (Anomura: Porcellanidae).</title>
        <authorList>
            <person name="Angst P."/>
        </authorList>
    </citation>
    <scope>NUCLEOTIDE SEQUENCE</scope>
    <source>
        <strain evidence="2">PB745_01</strain>
        <tissue evidence="2">Gill</tissue>
    </source>
</reference>
<name>A0AAE1F1R4_PETCI</name>
<comment type="caution">
    <text evidence="2">The sequence shown here is derived from an EMBL/GenBank/DDBJ whole genome shotgun (WGS) entry which is preliminary data.</text>
</comment>
<protein>
    <submittedName>
        <fullName evidence="2">Uncharacterized protein</fullName>
    </submittedName>
</protein>
<sequence length="112" mass="11058">MKVLVALCLVAVASAMPSPTGLVGPSGVIGPSGMVGPSGPVQFSQPAWAFLGNHAHAHLAAINAVRAASVPRAIPASFQPAPPVHTQFGVDAAGCVVGPSGKVCPTGNIQFI</sequence>
<proteinExistence type="predicted"/>
<dbReference type="EMBL" id="JAWQEG010003621">
    <property type="protein sequence ID" value="KAK3865307.1"/>
    <property type="molecule type" value="Genomic_DNA"/>
</dbReference>
<accession>A0AAE1F1R4</accession>
<feature type="signal peptide" evidence="1">
    <location>
        <begin position="1"/>
        <end position="15"/>
    </location>
</feature>
<gene>
    <name evidence="2" type="ORF">Pcinc_029077</name>
</gene>
<feature type="chain" id="PRO_5041946082" evidence="1">
    <location>
        <begin position="16"/>
        <end position="112"/>
    </location>
</feature>
<organism evidence="2 3">
    <name type="scientific">Petrolisthes cinctipes</name>
    <name type="common">Flat porcelain crab</name>
    <dbReference type="NCBI Taxonomy" id="88211"/>
    <lineage>
        <taxon>Eukaryota</taxon>
        <taxon>Metazoa</taxon>
        <taxon>Ecdysozoa</taxon>
        <taxon>Arthropoda</taxon>
        <taxon>Crustacea</taxon>
        <taxon>Multicrustacea</taxon>
        <taxon>Malacostraca</taxon>
        <taxon>Eumalacostraca</taxon>
        <taxon>Eucarida</taxon>
        <taxon>Decapoda</taxon>
        <taxon>Pleocyemata</taxon>
        <taxon>Anomura</taxon>
        <taxon>Galatheoidea</taxon>
        <taxon>Porcellanidae</taxon>
        <taxon>Petrolisthes</taxon>
    </lineage>
</organism>
<evidence type="ECO:0000256" key="1">
    <source>
        <dbReference type="SAM" id="SignalP"/>
    </source>
</evidence>
<dbReference type="Proteomes" id="UP001286313">
    <property type="component" value="Unassembled WGS sequence"/>
</dbReference>